<protein>
    <submittedName>
        <fullName evidence="1">Uncharacterized protein</fullName>
    </submittedName>
</protein>
<dbReference type="RefSeq" id="WP_199017748.1">
    <property type="nucleotide sequence ID" value="NZ_JAELUP010000005.1"/>
</dbReference>
<evidence type="ECO:0000313" key="2">
    <source>
        <dbReference type="Proteomes" id="UP000640274"/>
    </source>
</evidence>
<keyword evidence="2" id="KW-1185">Reference proteome</keyword>
<dbReference type="AlphaFoldDB" id="A0A934MJS7"/>
<dbReference type="EMBL" id="JAELUP010000005">
    <property type="protein sequence ID" value="MBJ6360235.1"/>
    <property type="molecule type" value="Genomic_DNA"/>
</dbReference>
<sequence length="94" mass="10621">MPNSELYYCVVCKKLEPVSQAHQLFRTGFFRVVHPLGCCVPCREELENMTAVLDGAGVTDSALEITVLNDSTPYGHHNRMFHEMYSSKSYTMTS</sequence>
<dbReference type="Proteomes" id="UP000640274">
    <property type="component" value="Unassembled WGS sequence"/>
</dbReference>
<organism evidence="1 2">
    <name type="scientific">Paenibacillus roseus</name>
    <dbReference type="NCBI Taxonomy" id="2798579"/>
    <lineage>
        <taxon>Bacteria</taxon>
        <taxon>Bacillati</taxon>
        <taxon>Bacillota</taxon>
        <taxon>Bacilli</taxon>
        <taxon>Bacillales</taxon>
        <taxon>Paenibacillaceae</taxon>
        <taxon>Paenibacillus</taxon>
    </lineage>
</organism>
<proteinExistence type="predicted"/>
<comment type="caution">
    <text evidence="1">The sequence shown here is derived from an EMBL/GenBank/DDBJ whole genome shotgun (WGS) entry which is preliminary data.</text>
</comment>
<evidence type="ECO:0000313" key="1">
    <source>
        <dbReference type="EMBL" id="MBJ6360235.1"/>
    </source>
</evidence>
<gene>
    <name evidence="1" type="ORF">JFN88_02725</name>
</gene>
<reference evidence="1" key="1">
    <citation type="submission" date="2020-12" db="EMBL/GenBank/DDBJ databases">
        <authorList>
            <person name="Huq M.A."/>
        </authorList>
    </citation>
    <scope>NUCLEOTIDE SEQUENCE</scope>
    <source>
        <strain evidence="1">MAHUQ-46</strain>
    </source>
</reference>
<name>A0A934MJS7_9BACL</name>
<accession>A0A934MJS7</accession>